<dbReference type="GO" id="GO:0004494">
    <property type="term" value="F:methylmalonyl-CoA mutase activity"/>
    <property type="evidence" value="ECO:0007669"/>
    <property type="project" value="TreeGrafter"/>
</dbReference>
<dbReference type="AlphaFoldDB" id="A0A371XHU8"/>
<reference evidence="3" key="1">
    <citation type="submission" date="2018-08" db="EMBL/GenBank/DDBJ databases">
        <authorList>
            <person name="Im W.T."/>
        </authorList>
    </citation>
    <scope>NUCLEOTIDE SEQUENCE [LARGE SCALE GENOMIC DNA]</scope>
    <source>
        <strain evidence="3">LA-28</strain>
    </source>
</reference>
<keyword evidence="3" id="KW-1185">Reference proteome</keyword>
<organism evidence="2 3">
    <name type="scientific">Mesorhizobium denitrificans</name>
    <dbReference type="NCBI Taxonomy" id="2294114"/>
    <lineage>
        <taxon>Bacteria</taxon>
        <taxon>Pseudomonadati</taxon>
        <taxon>Pseudomonadota</taxon>
        <taxon>Alphaproteobacteria</taxon>
        <taxon>Hyphomicrobiales</taxon>
        <taxon>Phyllobacteriaceae</taxon>
        <taxon>Mesorhizobium</taxon>
    </lineage>
</organism>
<dbReference type="InterPro" id="IPR016176">
    <property type="entry name" value="Cbl-dep_enz_cat"/>
</dbReference>
<dbReference type="GO" id="GO:0005737">
    <property type="term" value="C:cytoplasm"/>
    <property type="evidence" value="ECO:0007669"/>
    <property type="project" value="TreeGrafter"/>
</dbReference>
<dbReference type="PANTHER" id="PTHR48101">
    <property type="entry name" value="METHYLMALONYL-COA MUTASE, MITOCHONDRIAL-RELATED"/>
    <property type="match status" value="1"/>
</dbReference>
<dbReference type="Pfam" id="PF01642">
    <property type="entry name" value="MM_CoA_mutase"/>
    <property type="match status" value="1"/>
</dbReference>
<gene>
    <name evidence="2" type="ORF">DY251_03905</name>
</gene>
<dbReference type="Gene3D" id="3.20.20.240">
    <property type="entry name" value="Methylmalonyl-CoA mutase"/>
    <property type="match status" value="1"/>
</dbReference>
<feature type="domain" description="Methylmalonyl-CoA mutase alpha/beta chain catalytic" evidence="1">
    <location>
        <begin position="67"/>
        <end position="478"/>
    </location>
</feature>
<dbReference type="EMBL" id="QURN01000003">
    <property type="protein sequence ID" value="RFC68789.1"/>
    <property type="molecule type" value="Genomic_DNA"/>
</dbReference>
<dbReference type="RefSeq" id="WP_116622557.1">
    <property type="nucleotide sequence ID" value="NZ_QURN01000003.1"/>
</dbReference>
<accession>A0A371XHU8</accession>
<name>A0A371XHU8_9HYPH</name>
<dbReference type="SUPFAM" id="SSF51703">
    <property type="entry name" value="Cobalamin (vitamin B12)-dependent enzymes"/>
    <property type="match status" value="1"/>
</dbReference>
<proteinExistence type="predicted"/>
<comment type="caution">
    <text evidence="2">The sequence shown here is derived from an EMBL/GenBank/DDBJ whole genome shotgun (WGS) entry which is preliminary data.</text>
</comment>
<evidence type="ECO:0000313" key="3">
    <source>
        <dbReference type="Proteomes" id="UP000262379"/>
    </source>
</evidence>
<protein>
    <submittedName>
        <fullName evidence="2">Methylmalonyl-CoA mutase</fullName>
    </submittedName>
</protein>
<dbReference type="GO" id="GO:0019678">
    <property type="term" value="P:propionate metabolic process, methylmalonyl pathway"/>
    <property type="evidence" value="ECO:0007669"/>
    <property type="project" value="TreeGrafter"/>
</dbReference>
<dbReference type="PANTHER" id="PTHR48101:SF4">
    <property type="entry name" value="METHYLMALONYL-COA MUTASE, MITOCHONDRIAL"/>
    <property type="match status" value="1"/>
</dbReference>
<evidence type="ECO:0000259" key="1">
    <source>
        <dbReference type="Pfam" id="PF01642"/>
    </source>
</evidence>
<dbReference type="InterPro" id="IPR006099">
    <property type="entry name" value="MeMalonylCoA_mutase_a/b_cat"/>
</dbReference>
<evidence type="ECO:0000313" key="2">
    <source>
        <dbReference type="EMBL" id="RFC68789.1"/>
    </source>
</evidence>
<dbReference type="GO" id="GO:0031419">
    <property type="term" value="F:cobalamin binding"/>
    <property type="evidence" value="ECO:0007669"/>
    <property type="project" value="InterPro"/>
</dbReference>
<dbReference type="CDD" id="cd03677">
    <property type="entry name" value="MM_CoA_mutase_beta"/>
    <property type="match status" value="1"/>
</dbReference>
<dbReference type="Proteomes" id="UP000262379">
    <property type="component" value="Unassembled WGS sequence"/>
</dbReference>
<sequence length="483" mass="52837">MNVKSLLKEAEFAPADKERWLKLAEKALAGSPFEETLVSHTDDGLRIEPIYERAVDAQALPRKRPDMPWHIVQRVDDTDPARANAQALEDVENGATGLSLVFEHAPNSFGYGLPNTREALERALDGIQLNKTHVRVDVHPGSRGMAEWMLALLSKRRVDPSKLSLSFGIDAAAIFASAGYLRMSIEALKASMPQSLAHFFSLGLPGVLLEADGRVFHNAGATEAQELGIVLSNATSHLRMFEEARQALVYAAPHIGFALSVDQDQFMSIAKIRALRKLWSRIAEMCSIPPSWATVHAETSYRMMTVKDPETNILRTTIAAFAAAVGGADSISILPHTVARGLPDAFARRIARNQQLILTGESHIDFVADPARGAGGIEALTDELCEAAWKEFQQIENEGGALNSLAEGKIQARVLASRERRADAYRNGRAIVGTTIFPAPKERPVETLRAERRPLVEPTANHAKIVCSRIDPVRIDESLEVAS</sequence>